<accession>X6PC87</accession>
<dbReference type="EMBL" id="ASPP01001787">
    <property type="protein sequence ID" value="ETO35282.1"/>
    <property type="molecule type" value="Genomic_DNA"/>
</dbReference>
<evidence type="ECO:0000313" key="1">
    <source>
        <dbReference type="EMBL" id="ETO35282.1"/>
    </source>
</evidence>
<evidence type="ECO:0008006" key="3">
    <source>
        <dbReference type="Google" id="ProtNLM"/>
    </source>
</evidence>
<proteinExistence type="predicted"/>
<dbReference type="AlphaFoldDB" id="X6PC87"/>
<sequence>MVIVKPLPQNFLWAQDKKNIFVKIDVADVFIKDLKIQLTREDLVSVPLHEANNSPLFNRKDGVFFRQKKNLDWPKEHKVLFLLVSTYNTFTIQYCVFPPLKKKKRGPKKKTSYKIDWKSSRTNMTATKKELYMNNNQYWKNTKPRLMPKEWDELSEYGDIYAFPDNLKKKKIKIKKMEMKRKRKNKKRIAAITENEKSQPRQISENKRGHFPKKKFFFFLLHQTDMHLWMTHISPKKKKKLLLCHVHKVSDHFVFFFLTGGKTKKGTIREKKKSFFLTVMNIDKKIKAATTLDLVLLKNL</sequence>
<gene>
    <name evidence="1" type="ORF">RFI_01781</name>
</gene>
<reference evidence="1 2" key="1">
    <citation type="journal article" date="2013" name="Curr. Biol.">
        <title>The Genome of the Foraminiferan Reticulomyxa filosa.</title>
        <authorList>
            <person name="Glockner G."/>
            <person name="Hulsmann N."/>
            <person name="Schleicher M."/>
            <person name="Noegel A.A."/>
            <person name="Eichinger L."/>
            <person name="Gallinger C."/>
            <person name="Pawlowski J."/>
            <person name="Sierra R."/>
            <person name="Euteneuer U."/>
            <person name="Pillet L."/>
            <person name="Moustafa A."/>
            <person name="Platzer M."/>
            <person name="Groth M."/>
            <person name="Szafranski K."/>
            <person name="Schliwa M."/>
        </authorList>
    </citation>
    <scope>NUCLEOTIDE SEQUENCE [LARGE SCALE GENOMIC DNA]</scope>
</reference>
<keyword evidence="2" id="KW-1185">Reference proteome</keyword>
<evidence type="ECO:0000313" key="2">
    <source>
        <dbReference type="Proteomes" id="UP000023152"/>
    </source>
</evidence>
<dbReference type="OrthoDB" id="1564555at2759"/>
<protein>
    <recommendedName>
        <fullName evidence="3">CS domain-containing protein</fullName>
    </recommendedName>
</protein>
<comment type="caution">
    <text evidence="1">The sequence shown here is derived from an EMBL/GenBank/DDBJ whole genome shotgun (WGS) entry which is preliminary data.</text>
</comment>
<name>X6PC87_RETFI</name>
<dbReference type="Proteomes" id="UP000023152">
    <property type="component" value="Unassembled WGS sequence"/>
</dbReference>
<organism evidence="1 2">
    <name type="scientific">Reticulomyxa filosa</name>
    <dbReference type="NCBI Taxonomy" id="46433"/>
    <lineage>
        <taxon>Eukaryota</taxon>
        <taxon>Sar</taxon>
        <taxon>Rhizaria</taxon>
        <taxon>Retaria</taxon>
        <taxon>Foraminifera</taxon>
        <taxon>Monothalamids</taxon>
        <taxon>Reticulomyxidae</taxon>
        <taxon>Reticulomyxa</taxon>
    </lineage>
</organism>